<protein>
    <recommendedName>
        <fullName evidence="3">DUF736 domain-containing protein</fullName>
    </recommendedName>
</protein>
<dbReference type="RefSeq" id="WP_037553318.1">
    <property type="nucleotide sequence ID" value="NZ_CP009122.1"/>
</dbReference>
<dbReference type="KEGG" id="sphk:SKP52_23135"/>
<evidence type="ECO:0000313" key="1">
    <source>
        <dbReference type="EMBL" id="AJA11470.1"/>
    </source>
</evidence>
<evidence type="ECO:0008006" key="3">
    <source>
        <dbReference type="Google" id="ProtNLM"/>
    </source>
</evidence>
<sequence length="107" mass="11571">MASIGIVSGSIEKGFVGQLITLSIKAPIEIRPNRGKASDVQPDYRVWSDGVEIGAGWIRVAEQSGRPYVSLSLATPEFGPRRIYANLGRAAGQDRDDVFAIIWTPAD</sequence>
<accession>A0A0A7PN62</accession>
<dbReference type="STRING" id="1515612.SKP52_23135"/>
<dbReference type="HOGENOM" id="CLU_109334_2_1_5"/>
<proteinExistence type="predicted"/>
<dbReference type="Pfam" id="PF05284">
    <property type="entry name" value="DUF736"/>
    <property type="match status" value="1"/>
</dbReference>
<dbReference type="Proteomes" id="UP000030907">
    <property type="component" value="Chromosome"/>
</dbReference>
<name>A0A0A7PN62_9SPHN</name>
<evidence type="ECO:0000313" key="2">
    <source>
        <dbReference type="Proteomes" id="UP000030907"/>
    </source>
</evidence>
<gene>
    <name evidence="1" type="ORF">SKP52_23135</name>
</gene>
<keyword evidence="2" id="KW-1185">Reference proteome</keyword>
<dbReference type="EMBL" id="CP009122">
    <property type="protein sequence ID" value="AJA11470.1"/>
    <property type="molecule type" value="Genomic_DNA"/>
</dbReference>
<reference evidence="1 2" key="1">
    <citation type="journal article" date="2015" name="Int. J. Syst. Evol. Microbiol.">
        <title>Description of Sphingopyxis fribergensis sp. nov. - a soil bacterium with the ability to degrade styrene and phenylacetic acid.</title>
        <authorList>
            <person name="Oelschlagel M."/>
            <person name="Ruckert C."/>
            <person name="Kalinowski J."/>
            <person name="Schmidt G."/>
            <person name="Schlomann M."/>
            <person name="Tischler D."/>
        </authorList>
    </citation>
    <scope>NUCLEOTIDE SEQUENCE [LARGE SCALE GENOMIC DNA]</scope>
    <source>
        <strain evidence="1 2">Kp5.2</strain>
    </source>
</reference>
<dbReference type="OrthoDB" id="9800788at2"/>
<dbReference type="InterPro" id="IPR007948">
    <property type="entry name" value="DUF736"/>
</dbReference>
<organism evidence="1 2">
    <name type="scientific">Sphingopyxis fribergensis</name>
    <dbReference type="NCBI Taxonomy" id="1515612"/>
    <lineage>
        <taxon>Bacteria</taxon>
        <taxon>Pseudomonadati</taxon>
        <taxon>Pseudomonadota</taxon>
        <taxon>Alphaproteobacteria</taxon>
        <taxon>Sphingomonadales</taxon>
        <taxon>Sphingomonadaceae</taxon>
        <taxon>Sphingopyxis</taxon>
    </lineage>
</organism>
<dbReference type="AlphaFoldDB" id="A0A0A7PN62"/>